<dbReference type="Proteomes" id="UP001056120">
    <property type="component" value="Linkage Group LG16"/>
</dbReference>
<accession>A0ACB9FY88</accession>
<reference evidence="2" key="1">
    <citation type="journal article" date="2022" name="Mol. Ecol. Resour.">
        <title>The genomes of chicory, endive, great burdock and yacon provide insights into Asteraceae palaeo-polyploidization history and plant inulin production.</title>
        <authorList>
            <person name="Fan W."/>
            <person name="Wang S."/>
            <person name="Wang H."/>
            <person name="Wang A."/>
            <person name="Jiang F."/>
            <person name="Liu H."/>
            <person name="Zhao H."/>
            <person name="Xu D."/>
            <person name="Zhang Y."/>
        </authorList>
    </citation>
    <scope>NUCLEOTIDE SEQUENCE [LARGE SCALE GENOMIC DNA]</scope>
    <source>
        <strain evidence="2">cv. Yunnan</strain>
    </source>
</reference>
<dbReference type="EMBL" id="CM042033">
    <property type="protein sequence ID" value="KAI3775542.1"/>
    <property type="molecule type" value="Genomic_DNA"/>
</dbReference>
<proteinExistence type="predicted"/>
<keyword evidence="2" id="KW-1185">Reference proteome</keyword>
<organism evidence="1 2">
    <name type="scientific">Smallanthus sonchifolius</name>
    <dbReference type="NCBI Taxonomy" id="185202"/>
    <lineage>
        <taxon>Eukaryota</taxon>
        <taxon>Viridiplantae</taxon>
        <taxon>Streptophyta</taxon>
        <taxon>Embryophyta</taxon>
        <taxon>Tracheophyta</taxon>
        <taxon>Spermatophyta</taxon>
        <taxon>Magnoliopsida</taxon>
        <taxon>eudicotyledons</taxon>
        <taxon>Gunneridae</taxon>
        <taxon>Pentapetalae</taxon>
        <taxon>asterids</taxon>
        <taxon>campanulids</taxon>
        <taxon>Asterales</taxon>
        <taxon>Asteraceae</taxon>
        <taxon>Asteroideae</taxon>
        <taxon>Heliantheae alliance</taxon>
        <taxon>Millerieae</taxon>
        <taxon>Smallanthus</taxon>
    </lineage>
</organism>
<name>A0ACB9FY88_9ASTR</name>
<gene>
    <name evidence="1" type="ORF">L1987_50121</name>
</gene>
<protein>
    <submittedName>
        <fullName evidence="1">Uncharacterized protein</fullName>
    </submittedName>
</protein>
<sequence>MTGTESALSDPFVKETNLVEPNPKRLKRVREDPDDDGNSNTSSCNKANNSKHPVYRGVRMRAWGKWVSEIREPKKKSRIWLGTFANPEMAARAHDVAALSIKGKSAILNFPDLVHLLPRPESCSPRDIQAAATKAATMDQLNPPTATAVTPPSTPSTSSSSSYSAASTLTSSSSTLSLVTSEEVSMGTPTTPADELGEIVELPSLGASYESTESRDDFVFVDSVWDYYSSPPWPSDYEIGYFGAEPPSTSGNLVSSGGGFFFDALLWQH</sequence>
<evidence type="ECO:0000313" key="2">
    <source>
        <dbReference type="Proteomes" id="UP001056120"/>
    </source>
</evidence>
<reference evidence="1 2" key="2">
    <citation type="journal article" date="2022" name="Mol. Ecol. Resour.">
        <title>The genomes of chicory, endive, great burdock and yacon provide insights into Asteraceae paleo-polyploidization history and plant inulin production.</title>
        <authorList>
            <person name="Fan W."/>
            <person name="Wang S."/>
            <person name="Wang H."/>
            <person name="Wang A."/>
            <person name="Jiang F."/>
            <person name="Liu H."/>
            <person name="Zhao H."/>
            <person name="Xu D."/>
            <person name="Zhang Y."/>
        </authorList>
    </citation>
    <scope>NUCLEOTIDE SEQUENCE [LARGE SCALE GENOMIC DNA]</scope>
    <source>
        <strain evidence="2">cv. Yunnan</strain>
        <tissue evidence="1">Leaves</tissue>
    </source>
</reference>
<evidence type="ECO:0000313" key="1">
    <source>
        <dbReference type="EMBL" id="KAI3775542.1"/>
    </source>
</evidence>
<comment type="caution">
    <text evidence="1">The sequence shown here is derived from an EMBL/GenBank/DDBJ whole genome shotgun (WGS) entry which is preliminary data.</text>
</comment>